<evidence type="ECO:0000313" key="3">
    <source>
        <dbReference type="EMBL" id="ADB18630.1"/>
    </source>
</evidence>
<dbReference type="PANTHER" id="PTHR30441">
    <property type="entry name" value="DUF748 DOMAIN-CONTAINING PROTEIN"/>
    <property type="match status" value="1"/>
</dbReference>
<dbReference type="PANTHER" id="PTHR30441:SF8">
    <property type="entry name" value="DUF748 DOMAIN-CONTAINING PROTEIN"/>
    <property type="match status" value="1"/>
</dbReference>
<dbReference type="eggNOG" id="COG2982">
    <property type="taxonomic scope" value="Bacteria"/>
</dbReference>
<keyword evidence="2" id="KW-0472">Membrane</keyword>
<dbReference type="KEGG" id="psl:Psta_3976"/>
<evidence type="ECO:0000313" key="4">
    <source>
        <dbReference type="Proteomes" id="UP000001887"/>
    </source>
</evidence>
<dbReference type="OrthoDB" id="223541at2"/>
<dbReference type="InterPro" id="IPR052894">
    <property type="entry name" value="AsmA-related"/>
</dbReference>
<dbReference type="Proteomes" id="UP000001887">
    <property type="component" value="Chromosome"/>
</dbReference>
<keyword evidence="2" id="KW-0812">Transmembrane</keyword>
<organism evidence="3 4">
    <name type="scientific">Pirellula staleyi (strain ATCC 27377 / DSM 6068 / ICPB 4128)</name>
    <name type="common">Pirella staleyi</name>
    <dbReference type="NCBI Taxonomy" id="530564"/>
    <lineage>
        <taxon>Bacteria</taxon>
        <taxon>Pseudomonadati</taxon>
        <taxon>Planctomycetota</taxon>
        <taxon>Planctomycetia</taxon>
        <taxon>Pirellulales</taxon>
        <taxon>Pirellulaceae</taxon>
        <taxon>Pirellula</taxon>
    </lineage>
</organism>
<feature type="region of interest" description="Disordered" evidence="1">
    <location>
        <begin position="1111"/>
        <end position="1131"/>
    </location>
</feature>
<dbReference type="GO" id="GO:0090313">
    <property type="term" value="P:regulation of protein targeting to membrane"/>
    <property type="evidence" value="ECO:0007669"/>
    <property type="project" value="TreeGrafter"/>
</dbReference>
<name>D2R219_PIRSD</name>
<keyword evidence="4" id="KW-1185">Reference proteome</keyword>
<dbReference type="EMBL" id="CP001848">
    <property type="protein sequence ID" value="ADB18630.1"/>
    <property type="molecule type" value="Genomic_DNA"/>
</dbReference>
<dbReference type="AlphaFoldDB" id="D2R219"/>
<reference evidence="3 4" key="1">
    <citation type="journal article" date="2009" name="Stand. Genomic Sci.">
        <title>Complete genome sequence of Pirellula staleyi type strain (ATCC 27377).</title>
        <authorList>
            <person name="Clum A."/>
            <person name="Tindall B.J."/>
            <person name="Sikorski J."/>
            <person name="Ivanova N."/>
            <person name="Mavrommatis K."/>
            <person name="Lucas S."/>
            <person name="Glavina del Rio T."/>
            <person name="Nolan M."/>
            <person name="Chen F."/>
            <person name="Tice H."/>
            <person name="Pitluck S."/>
            <person name="Cheng J.F."/>
            <person name="Chertkov O."/>
            <person name="Brettin T."/>
            <person name="Han C."/>
            <person name="Detter J.C."/>
            <person name="Kuske C."/>
            <person name="Bruce D."/>
            <person name="Goodwin L."/>
            <person name="Ovchinikova G."/>
            <person name="Pati A."/>
            <person name="Mikhailova N."/>
            <person name="Chen A."/>
            <person name="Palaniappan K."/>
            <person name="Land M."/>
            <person name="Hauser L."/>
            <person name="Chang Y.J."/>
            <person name="Jeffries C.D."/>
            <person name="Chain P."/>
            <person name="Rohde M."/>
            <person name="Goker M."/>
            <person name="Bristow J."/>
            <person name="Eisen J.A."/>
            <person name="Markowitz V."/>
            <person name="Hugenholtz P."/>
            <person name="Kyrpides N.C."/>
            <person name="Klenk H.P."/>
            <person name="Lapidus A."/>
        </authorList>
    </citation>
    <scope>NUCLEOTIDE SEQUENCE [LARGE SCALE GENOMIC DNA]</scope>
    <source>
        <strain evidence="4">ATCC 27377 / DSM 6068 / ICPB 4128</strain>
    </source>
</reference>
<keyword evidence="2" id="KW-1133">Transmembrane helix</keyword>
<feature type="transmembrane region" description="Helical" evidence="2">
    <location>
        <begin position="39"/>
        <end position="58"/>
    </location>
</feature>
<evidence type="ECO:0000256" key="1">
    <source>
        <dbReference type="SAM" id="MobiDB-lite"/>
    </source>
</evidence>
<gene>
    <name evidence="3" type="ordered locus">Psta_3976</name>
</gene>
<feature type="region of interest" description="Disordered" evidence="1">
    <location>
        <begin position="206"/>
        <end position="249"/>
    </location>
</feature>
<proteinExistence type="predicted"/>
<dbReference type="HOGENOM" id="CLU_278453_0_0_0"/>
<dbReference type="STRING" id="530564.Psta_3976"/>
<accession>D2R219</accession>
<protein>
    <submittedName>
        <fullName evidence="3">Uncharacterized protein</fullName>
    </submittedName>
</protein>
<evidence type="ECO:0000256" key="2">
    <source>
        <dbReference type="SAM" id="Phobius"/>
    </source>
</evidence>
<sequence>MSTAIRGHKTAPVDRPRTTAAAEAKPTLVARLLGEIKRLLLIITIGGLVLIALKYYGFDRLDEEIRRHFESLLRSHYTGLAVHVKSARRIPDRGVEFRGIVVSEVGSKNPAILAEIDEVFVECDTRLPDFVTKPLQITSVRVKRLKLRAERKPSGTWNLSYLFPLPNFGGSTPPATISDASLEIVDPASNPTGSLTLRNMELSVTPRWPSDGKVTPKSVAAATAPELPVKVSDDGSPVPSKPTDDDTKPLLLVRGSMTGDYLEKIEIEGLVSPSKGSWDLRGAVEGLEFSPRLRGALPQDVSHLLEPLSSVRGRTYFGFHAQRGERTESGEMPPVQFVVHGKISDGRIDDTRLPDPLTDVEATIRADNRGVLISDLSARCGPTVLAGDAELQGYSLESPMHLELTANQVALDRINVEILPPSLRSIWNRFLPRGGIDIAAKLDYDGCTWKPDVTVRCHDLSIQYDKFPYRIQEGTGTITWKNDKLDVRLRSVGGGQVVRCRADIMKPGPDFTGWIDIVTEGPIPIDEKLFAAVDSKTHRLLRSFSPRGSASVQAHFIRNPGDPVVHRTAQIDLHEVSIQYDKFRYPIDKITGSLQMTDGDWVFHNLSGRNDSGYIVGQGTWLANPEDGNELTLQFTGTDLQLEDELRLALPPGAQRLWTNLHPRGNIDHLVVRLKYGLRTRAVSLEVEAQKWPPGQNLEGRSISIEPAWLPYRLDNLTGLFHYRDGNVRLQNLRADHGRTQVAAEGSCRILEDGSATVELSRLSADRISLDHEFLKALPDSVRQGLTQISLAGPLCMEGNVGVIVSPLVEVPPEINWDLTFDLENGSLVIKQPIEHVHGEVRLWGQTGINGLACRGELNIDSAMVKTVQLTRIQGPLWLDSQQLLIGSWAERDVQGRLPRQLTASVVGGVMALDAQVSLDSEAAFRIHTTLENAELPAIMKEVAPRHQGLSGRVFSVVDLTGTALGSHTHRGTGQIRLRDADIYQLPVMIAMLKLLSIQQPNRTAFTQSNIDFRIEGDDLELDRIDFNGDTISLKGRGHITAQKTVDLQFYTQVGRDELQVPIFRPILGEASRQFMLIEVTGTLEDPIVNKQAFPRLNERLQQLFPELAREMQTVEPPAPTSPTPLLPWRR</sequence>
<feature type="compositionally biased region" description="Pro residues" evidence="1">
    <location>
        <begin position="1117"/>
        <end position="1131"/>
    </location>
</feature>
<dbReference type="GO" id="GO:0005886">
    <property type="term" value="C:plasma membrane"/>
    <property type="evidence" value="ECO:0007669"/>
    <property type="project" value="TreeGrafter"/>
</dbReference>